<dbReference type="Pfam" id="PF00501">
    <property type="entry name" value="AMP-binding"/>
    <property type="match status" value="1"/>
</dbReference>
<dbReference type="AlphaFoldDB" id="A0AA89AEF2"/>
<evidence type="ECO:0000256" key="1">
    <source>
        <dbReference type="ARBA" id="ARBA00004930"/>
    </source>
</evidence>
<evidence type="ECO:0000256" key="4">
    <source>
        <dbReference type="ARBA" id="ARBA00023051"/>
    </source>
</evidence>
<reference evidence="6" key="1">
    <citation type="submission" date="2022-12" db="EMBL/GenBank/DDBJ databases">
        <title>Draft genome assemblies for two species of Escallonia (Escalloniales).</title>
        <authorList>
            <person name="Chanderbali A."/>
            <person name="Dervinis C."/>
            <person name="Anghel I."/>
            <person name="Soltis D."/>
            <person name="Soltis P."/>
            <person name="Zapata F."/>
        </authorList>
    </citation>
    <scope>NUCLEOTIDE SEQUENCE</scope>
    <source>
        <strain evidence="6">UCBG64.0493</strain>
        <tissue evidence="6">Leaf</tissue>
    </source>
</reference>
<dbReference type="PROSITE" id="PS00455">
    <property type="entry name" value="AMP_BINDING"/>
    <property type="match status" value="1"/>
</dbReference>
<dbReference type="InterPro" id="IPR000873">
    <property type="entry name" value="AMP-dep_synth/lig_dom"/>
</dbReference>
<dbReference type="PANTHER" id="PTHR43859:SF5">
    <property type="entry name" value="ISOVALERATE--COA LIGASE AAE2"/>
    <property type="match status" value="1"/>
</dbReference>
<dbReference type="SUPFAM" id="SSF56801">
    <property type="entry name" value="Acetyl-CoA synthetase-like"/>
    <property type="match status" value="1"/>
</dbReference>
<dbReference type="InterPro" id="IPR042099">
    <property type="entry name" value="ANL_N_sf"/>
</dbReference>
<comment type="similarity">
    <text evidence="2">Belongs to the ATP-dependent AMP-binding enzyme family.</text>
</comment>
<dbReference type="PANTHER" id="PTHR43859">
    <property type="entry name" value="ACYL-ACTIVATING ENZYME"/>
    <property type="match status" value="1"/>
</dbReference>
<accession>A0AA89AEF2</accession>
<proteinExistence type="inferred from homology"/>
<dbReference type="Gene3D" id="3.40.50.980">
    <property type="match status" value="1"/>
</dbReference>
<dbReference type="EMBL" id="JAVXUP010003316">
    <property type="protein sequence ID" value="KAK2999327.1"/>
    <property type="molecule type" value="Genomic_DNA"/>
</dbReference>
<comment type="pathway">
    <text evidence="1">Phytoalexin biosynthesis; 3,4',5-trihydroxystilbene biosynthesis; 3,4',5-trihydroxystilbene from trans-4-coumarate: step 1/2.</text>
</comment>
<organism evidence="6 7">
    <name type="scientific">Escallonia herrerae</name>
    <dbReference type="NCBI Taxonomy" id="1293975"/>
    <lineage>
        <taxon>Eukaryota</taxon>
        <taxon>Viridiplantae</taxon>
        <taxon>Streptophyta</taxon>
        <taxon>Embryophyta</taxon>
        <taxon>Tracheophyta</taxon>
        <taxon>Spermatophyta</taxon>
        <taxon>Magnoliopsida</taxon>
        <taxon>eudicotyledons</taxon>
        <taxon>Gunneridae</taxon>
        <taxon>Pentapetalae</taxon>
        <taxon>asterids</taxon>
        <taxon>campanulids</taxon>
        <taxon>Escalloniales</taxon>
        <taxon>Escalloniaceae</taxon>
        <taxon>Escallonia</taxon>
    </lineage>
</organism>
<keyword evidence="4" id="KW-0587">Phenylpropanoid metabolism</keyword>
<dbReference type="GO" id="GO:0009698">
    <property type="term" value="P:phenylpropanoid metabolic process"/>
    <property type="evidence" value="ECO:0007669"/>
    <property type="project" value="UniProtKB-KW"/>
</dbReference>
<feature type="domain" description="AMP-dependent synthetase/ligase" evidence="5">
    <location>
        <begin position="145"/>
        <end position="327"/>
    </location>
</feature>
<evidence type="ECO:0000259" key="5">
    <source>
        <dbReference type="Pfam" id="PF00501"/>
    </source>
</evidence>
<dbReference type="Proteomes" id="UP001188597">
    <property type="component" value="Unassembled WGS sequence"/>
</dbReference>
<name>A0AA89AEF2_9ASTE</name>
<gene>
    <name evidence="6" type="ORF">RJ639_023837</name>
</gene>
<dbReference type="InterPro" id="IPR020845">
    <property type="entry name" value="AMP-binding_CS"/>
</dbReference>
<protein>
    <recommendedName>
        <fullName evidence="5">AMP-dependent synthetase/ligase domain-containing protein</fullName>
    </recommendedName>
</protein>
<keyword evidence="3" id="KW-0436">Ligase</keyword>
<evidence type="ECO:0000313" key="6">
    <source>
        <dbReference type="EMBL" id="KAK2999327.1"/>
    </source>
</evidence>
<keyword evidence="7" id="KW-1185">Reference proteome</keyword>
<evidence type="ECO:0000313" key="7">
    <source>
        <dbReference type="Proteomes" id="UP001188597"/>
    </source>
</evidence>
<evidence type="ECO:0000256" key="3">
    <source>
        <dbReference type="ARBA" id="ARBA00022598"/>
    </source>
</evidence>
<dbReference type="GO" id="GO:0016874">
    <property type="term" value="F:ligase activity"/>
    <property type="evidence" value="ECO:0007669"/>
    <property type="project" value="UniProtKB-KW"/>
</dbReference>
<sequence>MNQLFKNSLTRFYYGLSRTNHPKHGKNVEWSRQLSQYLGDLEQESWKSMEGLVRCSANFVPLSPISFLERSAKVYRDRTSVVYGSVKYTWAETHGRCVKLASALTQLGISPGDVNEENGRLGSAVQYIRGGKILHYEIMSSMFEQVATLAPNIPAMHELHFAVPMAGAVLCTLNTRHDSSMVSVLLKHSEAKAIFVDYQLLEVAQGALNLLEDMKLKPPTLVLVLEADGSSSVTTTSYEYESLLATGCNEFVIRRPKTEWDPISINYTSGTTSMPKGVVYCHRGAYLNSIATVLLHGMGSMPVYLWTVPMFHCNGWCLIWGLAAFGGH</sequence>
<dbReference type="Gene3D" id="3.40.50.12780">
    <property type="entry name" value="N-terminal domain of ligase-like"/>
    <property type="match status" value="1"/>
</dbReference>
<comment type="caution">
    <text evidence="6">The sequence shown here is derived from an EMBL/GenBank/DDBJ whole genome shotgun (WGS) entry which is preliminary data.</text>
</comment>
<evidence type="ECO:0000256" key="2">
    <source>
        <dbReference type="ARBA" id="ARBA00006432"/>
    </source>
</evidence>